<sequence length="710" mass="80372">MPDLRSGLLRRIMGRPVNFKIPLQATCPRGLSYRVRVAVAIAFTCTLFLFLLPRRGAFKTALESVNYEEIRVNVLAIRDRAARNVSYATSRSVAEDTTLAANRHFVVNTAQCKIPNIDPLDPSIAAFVSKSSPVDCSSDFPNITFVKDKRIYINAAVIGRVLQQHSLENVHCCYRPFLRNLKPRSDNDVVFQSECILFQDGAKATHEFVKVECYNKATLFYVNYHAFVYPKKSYQHRFKELYKPEHPGYQYSVLIIGVDGVSRLNAHRQFPKTVGYLKERMGAVEMYGYTKVGDNTFPNLVPLLTGLTEKELAFGVWAEGEYLDSLPMLWKSFAANGYSTLYAEDNPTLSTFNYLKEGFLNQPTDYYLRPFLSACERETGHRKPLNCYHCVGAQSETEIVLDWLRSYKELMLRWPSFAFVWINSATHDDFNGGSSVDHLYRSFLENLHQGAYLQNTIVLFMSDHGFRWSPIRETHAGILEDRLPSLFVSFPPTFRRHHPEIMRNVHVNARRLTTPFDLHTTLACLSNFDGKPRPLDLDDYPDHLHSAVLERALNLFGEVPYNRTCEEAAIDGHWCACRESVVEDPKSDAVARAASVLIDSINGFIASHRSRCASLKLASVKSARTYLRDLAGTTSLDYVLQVETAPGGAVFEATVRTYNNGKPAKLLGDVSRLNLYRGAADCMEIAHLKKFCSCITVHEKPSRLNSVDKS</sequence>
<dbReference type="Pfam" id="PF02995">
    <property type="entry name" value="DUF229"/>
    <property type="match status" value="1"/>
</dbReference>
<dbReference type="InterPro" id="IPR017850">
    <property type="entry name" value="Alkaline_phosphatase_core_sf"/>
</dbReference>
<dbReference type="GO" id="GO:0005615">
    <property type="term" value="C:extracellular space"/>
    <property type="evidence" value="ECO:0007669"/>
    <property type="project" value="TreeGrafter"/>
</dbReference>
<name>A0A6M2D0N0_RHIMP</name>
<dbReference type="SUPFAM" id="SSF53649">
    <property type="entry name" value="Alkaline phosphatase-like"/>
    <property type="match status" value="1"/>
</dbReference>
<dbReference type="EMBL" id="GHWJ01006935">
    <property type="protein sequence ID" value="NOV39672.1"/>
    <property type="molecule type" value="Transcribed_RNA"/>
</dbReference>
<dbReference type="OrthoDB" id="6412187at2759"/>
<dbReference type="PANTHER" id="PTHR10974:SF1">
    <property type="entry name" value="FI08016P-RELATED"/>
    <property type="match status" value="1"/>
</dbReference>
<keyword evidence="1" id="KW-1133">Transmembrane helix</keyword>
<dbReference type="PANTHER" id="PTHR10974">
    <property type="entry name" value="FI08016P-RELATED"/>
    <property type="match status" value="1"/>
</dbReference>
<dbReference type="AlphaFoldDB" id="A0A6M2D0N0"/>
<dbReference type="CDD" id="cd16021">
    <property type="entry name" value="ALP_like"/>
    <property type="match status" value="1"/>
</dbReference>
<keyword evidence="1" id="KW-0812">Transmembrane</keyword>
<keyword evidence="1" id="KW-0472">Membrane</keyword>
<dbReference type="Gene3D" id="3.40.720.10">
    <property type="entry name" value="Alkaline Phosphatase, subunit A"/>
    <property type="match status" value="1"/>
</dbReference>
<dbReference type="InterPro" id="IPR004245">
    <property type="entry name" value="DUF229"/>
</dbReference>
<dbReference type="VEuPathDB" id="VectorBase:LOC119170288"/>
<evidence type="ECO:0000256" key="1">
    <source>
        <dbReference type="SAM" id="Phobius"/>
    </source>
</evidence>
<proteinExistence type="predicted"/>
<accession>A0A6M2D0N0</accession>
<protein>
    <submittedName>
        <fullName evidence="2">Putative conserved plasma membrane protein</fullName>
    </submittedName>
</protein>
<dbReference type="FunFam" id="3.40.720.10:FF:000017">
    <property type="entry name" value="Predicted protein"/>
    <property type="match status" value="1"/>
</dbReference>
<evidence type="ECO:0000313" key="2">
    <source>
        <dbReference type="EMBL" id="NOV39672.1"/>
    </source>
</evidence>
<feature type="transmembrane region" description="Helical" evidence="1">
    <location>
        <begin position="33"/>
        <end position="52"/>
    </location>
</feature>
<reference evidence="2" key="1">
    <citation type="submission" date="2019-09" db="EMBL/GenBank/DDBJ databases">
        <title>Organ-specific transcriptomic study of the physiology of the cattle tick, Rhipicephalus microplus.</title>
        <authorList>
            <person name="Tirloni L."/>
            <person name="Braz G."/>
            <person name="Gandara A.C.P."/>
            <person name="Sabadin G.A."/>
            <person name="da Silva R.M."/>
            <person name="Guizzo M.G."/>
            <person name="Machado J.A."/>
            <person name="Costa E.P."/>
            <person name="Gomes H.F."/>
            <person name="Moraes J."/>
            <person name="Mota M.B.S."/>
            <person name="Mesquita R.D."/>
            <person name="Alvarenga P.H."/>
            <person name="Alves F."/>
            <person name="Seixas A."/>
            <person name="da Fonseca R.N."/>
            <person name="Fogaca A."/>
            <person name="Logullo C."/>
            <person name="Tanaka A."/>
            <person name="Daffre S."/>
            <person name="Termignoni C."/>
            <person name="Vaz I.S.Jr."/>
            <person name="Oliveira P.L."/>
            <person name="Ribeiro J.M."/>
        </authorList>
    </citation>
    <scope>NUCLEOTIDE SEQUENCE</scope>
    <source>
        <strain evidence="2">Porto Alegre</strain>
    </source>
</reference>
<organism evidence="2">
    <name type="scientific">Rhipicephalus microplus</name>
    <name type="common">Cattle tick</name>
    <name type="synonym">Boophilus microplus</name>
    <dbReference type="NCBI Taxonomy" id="6941"/>
    <lineage>
        <taxon>Eukaryota</taxon>
        <taxon>Metazoa</taxon>
        <taxon>Ecdysozoa</taxon>
        <taxon>Arthropoda</taxon>
        <taxon>Chelicerata</taxon>
        <taxon>Arachnida</taxon>
        <taxon>Acari</taxon>
        <taxon>Parasitiformes</taxon>
        <taxon>Ixodida</taxon>
        <taxon>Ixodoidea</taxon>
        <taxon>Ixodidae</taxon>
        <taxon>Rhipicephalinae</taxon>
        <taxon>Rhipicephalus</taxon>
        <taxon>Boophilus</taxon>
    </lineage>
</organism>